<evidence type="ECO:0000313" key="1">
    <source>
        <dbReference type="EMBL" id="RNM15883.1"/>
    </source>
</evidence>
<dbReference type="Pfam" id="PF22564">
    <property type="entry name" value="HAAS"/>
    <property type="match status" value="1"/>
</dbReference>
<reference evidence="1 2" key="1">
    <citation type="submission" date="2018-11" db="EMBL/GenBank/DDBJ databases">
        <authorList>
            <person name="Li F."/>
        </authorList>
    </citation>
    <scope>NUCLEOTIDE SEQUENCE [LARGE SCALE GENOMIC DNA]</scope>
    <source>
        <strain evidence="1 2">Gsoil 818</strain>
    </source>
</reference>
<accession>A0A3N0GTT9</accession>
<organism evidence="1 2">
    <name type="scientific">Nocardioides pocheonensis</name>
    <dbReference type="NCBI Taxonomy" id="661485"/>
    <lineage>
        <taxon>Bacteria</taxon>
        <taxon>Bacillati</taxon>
        <taxon>Actinomycetota</taxon>
        <taxon>Actinomycetes</taxon>
        <taxon>Propionibacteriales</taxon>
        <taxon>Nocardioidaceae</taxon>
        <taxon>Nocardioides</taxon>
    </lineage>
</organism>
<protein>
    <submittedName>
        <fullName evidence="1">Uncharacterized protein</fullName>
    </submittedName>
</protein>
<dbReference type="RefSeq" id="WP_123222135.1">
    <property type="nucleotide sequence ID" value="NZ_RJSF01000019.1"/>
</dbReference>
<comment type="caution">
    <text evidence="1">The sequence shown here is derived from an EMBL/GenBank/DDBJ whole genome shotgun (WGS) entry which is preliminary data.</text>
</comment>
<sequence length="375" mass="40430">MNTTDAPTVAPEVQEFLTAVRAQLADLDPEEQREILDGLEADLTDLVAERGRGALGDPVDYARELRTAAGLEPQVAGAAARRPLGERINGMLDTVRQRWLAATATVPGRPWEIAVALRPVWWVFRAWLAVQLLDVAVHAHQAHISGQLVPHLRGFGAPVLVLAVLLSVQLGRGHLWPASRRAATARLLIAGLNVCAVVLTPMLVGRAHPASSDASTYGRAYQNGYADAQAQYASPKKGLYADGKWVSQIYPYDAQGHPLVGVQLFNQIGKPLDVVSQPECVYGPDGQPTETSRVYYPWSNGATQVTNVYPVPSRVQASRERDPAAFAQDLKPTVGQFPFLSVPTVSLPGIEPSKARPEPASFDPGVLVQPKDIGC</sequence>
<dbReference type="OrthoDB" id="5185521at2"/>
<proteinExistence type="predicted"/>
<name>A0A3N0GTT9_9ACTN</name>
<gene>
    <name evidence="1" type="ORF">EFL26_06840</name>
</gene>
<dbReference type="AlphaFoldDB" id="A0A3N0GTT9"/>
<dbReference type="EMBL" id="RJSF01000019">
    <property type="protein sequence ID" value="RNM15883.1"/>
    <property type="molecule type" value="Genomic_DNA"/>
</dbReference>
<dbReference type="Proteomes" id="UP000279994">
    <property type="component" value="Unassembled WGS sequence"/>
</dbReference>
<keyword evidence="2" id="KW-1185">Reference proteome</keyword>
<evidence type="ECO:0000313" key="2">
    <source>
        <dbReference type="Proteomes" id="UP000279994"/>
    </source>
</evidence>